<protein>
    <submittedName>
        <fullName evidence="3">Uncharacterized protein</fullName>
    </submittedName>
</protein>
<name>A0AAI8XQ54_MYCME</name>
<dbReference type="Proteomes" id="UP000465622">
    <property type="component" value="Chromosome"/>
</dbReference>
<reference evidence="2 4" key="1">
    <citation type="journal article" date="2019" name="Emerg. Microbes Infect.">
        <title>Comprehensive subspecies identification of 175 nontuberculous mycobacteria species based on 7547 genomic profiles.</title>
        <authorList>
            <person name="Matsumoto Y."/>
            <person name="Kinjo T."/>
            <person name="Motooka D."/>
            <person name="Nabeya D."/>
            <person name="Jung N."/>
            <person name="Uechi K."/>
            <person name="Horii T."/>
            <person name="Iida T."/>
            <person name="Fujita J."/>
            <person name="Nakamura S."/>
        </authorList>
    </citation>
    <scope>NUCLEOTIDE SEQUENCE [LARGE SCALE GENOMIC DNA]</scope>
    <source>
        <strain evidence="2 4">JCM 12375</strain>
    </source>
</reference>
<evidence type="ECO:0000313" key="2">
    <source>
        <dbReference type="EMBL" id="BBX35773.1"/>
    </source>
</evidence>
<proteinExistence type="predicted"/>
<dbReference type="Proteomes" id="UP001241092">
    <property type="component" value="Chromosome"/>
</dbReference>
<dbReference type="EMBL" id="AP027452">
    <property type="protein sequence ID" value="BDY30655.1"/>
    <property type="molecule type" value="Genomic_DNA"/>
</dbReference>
<dbReference type="AlphaFoldDB" id="A0AAI8XQ54"/>
<dbReference type="EMBL" id="AP022567">
    <property type="protein sequence ID" value="BBX35773.1"/>
    <property type="molecule type" value="Genomic_DNA"/>
</dbReference>
<accession>A0AAI8XQ54</accession>
<evidence type="ECO:0000313" key="4">
    <source>
        <dbReference type="Proteomes" id="UP000465622"/>
    </source>
</evidence>
<evidence type="ECO:0000256" key="1">
    <source>
        <dbReference type="SAM" id="MobiDB-lite"/>
    </source>
</evidence>
<dbReference type="RefSeq" id="WP_230021744.1">
    <property type="nucleotide sequence ID" value="NZ_AP022567.1"/>
</dbReference>
<organism evidence="3 5">
    <name type="scientific">Mycolicibacterium mageritense</name>
    <name type="common">Mycobacterium mageritense</name>
    <dbReference type="NCBI Taxonomy" id="53462"/>
    <lineage>
        <taxon>Bacteria</taxon>
        <taxon>Bacillati</taxon>
        <taxon>Actinomycetota</taxon>
        <taxon>Actinomycetes</taxon>
        <taxon>Mycobacteriales</taxon>
        <taxon>Mycobacteriaceae</taxon>
        <taxon>Mycolicibacterium</taxon>
    </lineage>
</organism>
<evidence type="ECO:0000313" key="3">
    <source>
        <dbReference type="EMBL" id="BDY30655.1"/>
    </source>
</evidence>
<evidence type="ECO:0000313" key="5">
    <source>
        <dbReference type="Proteomes" id="UP001241092"/>
    </source>
</evidence>
<feature type="region of interest" description="Disordered" evidence="1">
    <location>
        <begin position="1"/>
        <end position="57"/>
    </location>
</feature>
<feature type="compositionally biased region" description="Low complexity" evidence="1">
    <location>
        <begin position="20"/>
        <end position="33"/>
    </location>
</feature>
<keyword evidence="4" id="KW-1185">Reference proteome</keyword>
<reference evidence="2" key="2">
    <citation type="submission" date="2020-02" db="EMBL/GenBank/DDBJ databases">
        <authorList>
            <person name="Matsumoto Y."/>
            <person name="Motooka D."/>
            <person name="Nakamura S."/>
        </authorList>
    </citation>
    <scope>NUCLEOTIDE SEQUENCE</scope>
    <source>
        <strain evidence="2">JCM 12375</strain>
    </source>
</reference>
<gene>
    <name evidence="3" type="ORF">hbim_04600</name>
    <name evidence="2" type="ORF">MMAGJ_50550</name>
</gene>
<sequence>MTTHDNTTDDPTTRDRGDSAPAAADKPTAAETTQPMMPVSDEEAEQATTDEPLFADDNRSRLRSRWDELQAAFVDDPKQCVEKADSLVAEVVDQLTSSFSDARSRLEAQWARGEDASTEELRVALKRYREFFQRLLSV</sequence>
<reference evidence="3" key="3">
    <citation type="submission" date="2023-03" db="EMBL/GenBank/DDBJ databases">
        <title>Draft genome sequence of a Mycolicibacterium mageritense strain H4_3_1 isolated from a hybrid biological-inorganic system reactor.</title>
        <authorList>
            <person name="Feng X."/>
            <person name="Kazama D."/>
            <person name="Sato K."/>
            <person name="Kobayashi H."/>
        </authorList>
    </citation>
    <scope>NUCLEOTIDE SEQUENCE</scope>
    <source>
        <strain evidence="3">H4_3_1</strain>
    </source>
</reference>